<dbReference type="AlphaFoldDB" id="A8ZMK1"/>
<gene>
    <name evidence="1" type="ordered locus">AM1_C0104</name>
</gene>
<reference evidence="1 2" key="1">
    <citation type="journal article" date="2008" name="Proc. Natl. Acad. Sci. U.S.A.">
        <title>Niche adaptation and genome expansion in the chlorophyll d-producing cyanobacterium Acaryochloris marina.</title>
        <authorList>
            <person name="Swingley W.D."/>
            <person name="Chen M."/>
            <person name="Cheung P.C."/>
            <person name="Conrad A.L."/>
            <person name="Dejesa L.C."/>
            <person name="Hao J."/>
            <person name="Honchak B.M."/>
            <person name="Karbach L.E."/>
            <person name="Kurdoglu A."/>
            <person name="Lahiri S."/>
            <person name="Mastrian S.D."/>
            <person name="Miyashita H."/>
            <person name="Page L."/>
            <person name="Ramakrishna P."/>
            <person name="Satoh S."/>
            <person name="Sattley W.M."/>
            <person name="Shimada Y."/>
            <person name="Taylor H.L."/>
            <person name="Tomo T."/>
            <person name="Tsuchiya T."/>
            <person name="Wang Z.T."/>
            <person name="Raymond J."/>
            <person name="Mimuro M."/>
            <person name="Blankenship R.E."/>
            <person name="Touchman J.W."/>
        </authorList>
    </citation>
    <scope>NUCLEOTIDE SEQUENCE [LARGE SCALE GENOMIC DNA]</scope>
    <source>
        <strain evidence="2">MBIC 11017</strain>
        <plasmid evidence="2">Plasmid pREB3</plasmid>
    </source>
</reference>
<keyword evidence="2" id="KW-1185">Reference proteome</keyword>
<geneLocation type="plasmid" evidence="1 2">
    <name>pREB3</name>
</geneLocation>
<dbReference type="HOGENOM" id="CLU_3245623_0_0_3"/>
<accession>A8ZMK1</accession>
<keyword evidence="1" id="KW-0614">Plasmid</keyword>
<organism evidence="1 2">
    <name type="scientific">Acaryochloris marina (strain MBIC 11017)</name>
    <dbReference type="NCBI Taxonomy" id="329726"/>
    <lineage>
        <taxon>Bacteria</taxon>
        <taxon>Bacillati</taxon>
        <taxon>Cyanobacteriota</taxon>
        <taxon>Cyanophyceae</taxon>
        <taxon>Acaryochloridales</taxon>
        <taxon>Acaryochloridaceae</taxon>
        <taxon>Acaryochloris</taxon>
    </lineage>
</organism>
<proteinExistence type="predicted"/>
<protein>
    <submittedName>
        <fullName evidence="1">Uncharacterized protein</fullName>
    </submittedName>
</protein>
<evidence type="ECO:0000313" key="1">
    <source>
        <dbReference type="EMBL" id="ABW32412.1"/>
    </source>
</evidence>
<dbReference type="Proteomes" id="UP000000268">
    <property type="component" value="Plasmid pREB3"/>
</dbReference>
<sequence>MTLPFMFRVYQPKSRIKTEDVYQSKPEISGSMIDDLTVSPVS</sequence>
<dbReference type="KEGG" id="amr:AM1_C0104"/>
<dbReference type="EMBL" id="CP000840">
    <property type="protein sequence ID" value="ABW32412.1"/>
    <property type="molecule type" value="Genomic_DNA"/>
</dbReference>
<name>A8ZMK1_ACAM1</name>
<evidence type="ECO:0000313" key="2">
    <source>
        <dbReference type="Proteomes" id="UP000000268"/>
    </source>
</evidence>